<feature type="signal peptide" evidence="1">
    <location>
        <begin position="1"/>
        <end position="18"/>
    </location>
</feature>
<protein>
    <submittedName>
        <fullName evidence="2">Uncharacterized protein</fullName>
    </submittedName>
</protein>
<name>A0A1X2GP50_9FUNG</name>
<sequence length="186" mass="19015">MKLSVVSFLTALLAVVSAQVTSPTGVFNVTSPVNGKTYVIGQFIPCIWDVLPNIDTSGITLNINLVSTGAGSNQTLSIAQNADVSSKTNPQQQGNSTYYEYKVNYQIPPTVAGGSYNVVFDANGAALTIPITIQASMTTSSAGPSSTGASSSSSGSIFNAAPRPGLDLTTKTLGALTIVACIAFAL</sequence>
<comment type="caution">
    <text evidence="2">The sequence shown here is derived from an EMBL/GenBank/DDBJ whole genome shotgun (WGS) entry which is preliminary data.</text>
</comment>
<reference evidence="2 3" key="1">
    <citation type="submission" date="2016-07" db="EMBL/GenBank/DDBJ databases">
        <title>Pervasive Adenine N6-methylation of Active Genes in Fungi.</title>
        <authorList>
            <consortium name="DOE Joint Genome Institute"/>
            <person name="Mondo S.J."/>
            <person name="Dannebaum R.O."/>
            <person name="Kuo R.C."/>
            <person name="Labutti K."/>
            <person name="Haridas S."/>
            <person name="Kuo A."/>
            <person name="Salamov A."/>
            <person name="Ahrendt S.R."/>
            <person name="Lipzen A."/>
            <person name="Sullivan W."/>
            <person name="Andreopoulos W.B."/>
            <person name="Clum A."/>
            <person name="Lindquist E."/>
            <person name="Daum C."/>
            <person name="Ramamoorthy G.K."/>
            <person name="Gryganskyi A."/>
            <person name="Culley D."/>
            <person name="Magnuson J.K."/>
            <person name="James T.Y."/>
            <person name="O'Malley M.A."/>
            <person name="Stajich J.E."/>
            <person name="Spatafora J.W."/>
            <person name="Visel A."/>
            <person name="Grigoriev I.V."/>
        </authorList>
    </citation>
    <scope>NUCLEOTIDE SEQUENCE [LARGE SCALE GENOMIC DNA]</scope>
    <source>
        <strain evidence="2 3">NRRL 3301</strain>
    </source>
</reference>
<dbReference type="Proteomes" id="UP000242146">
    <property type="component" value="Unassembled WGS sequence"/>
</dbReference>
<organism evidence="2 3">
    <name type="scientific">Hesseltinella vesiculosa</name>
    <dbReference type="NCBI Taxonomy" id="101127"/>
    <lineage>
        <taxon>Eukaryota</taxon>
        <taxon>Fungi</taxon>
        <taxon>Fungi incertae sedis</taxon>
        <taxon>Mucoromycota</taxon>
        <taxon>Mucoromycotina</taxon>
        <taxon>Mucoromycetes</taxon>
        <taxon>Mucorales</taxon>
        <taxon>Cunninghamellaceae</taxon>
        <taxon>Hesseltinella</taxon>
    </lineage>
</organism>
<gene>
    <name evidence="2" type="ORF">DM01DRAFT_1382004</name>
</gene>
<dbReference type="AlphaFoldDB" id="A0A1X2GP50"/>
<evidence type="ECO:0000313" key="3">
    <source>
        <dbReference type="Proteomes" id="UP000242146"/>
    </source>
</evidence>
<dbReference type="EMBL" id="MCGT01000008">
    <property type="protein sequence ID" value="ORX57451.1"/>
    <property type="molecule type" value="Genomic_DNA"/>
</dbReference>
<evidence type="ECO:0000313" key="2">
    <source>
        <dbReference type="EMBL" id="ORX57451.1"/>
    </source>
</evidence>
<keyword evidence="3" id="KW-1185">Reference proteome</keyword>
<proteinExistence type="predicted"/>
<accession>A0A1X2GP50</accession>
<evidence type="ECO:0000256" key="1">
    <source>
        <dbReference type="SAM" id="SignalP"/>
    </source>
</evidence>
<keyword evidence="1" id="KW-0732">Signal</keyword>
<feature type="chain" id="PRO_5012485110" evidence="1">
    <location>
        <begin position="19"/>
        <end position="186"/>
    </location>
</feature>
<dbReference type="OrthoDB" id="2257446at2759"/>